<dbReference type="InterPro" id="IPR035979">
    <property type="entry name" value="RBD_domain_sf"/>
</dbReference>
<sequence>MKRVTRHDCDDAPIPEEQETEGQRQLHSLLLQQLDTGVDIDRCFAKKQCFAPAAFYKPFGEQAAGVKSLSQFQALQGKETELANLRDLGLTDAEIKLWKKRDIPEAVSSASEKVRGVCVDPAARCERLQVIQEKIDARDRLLARPQRLSASRPLSRREMEIERALFRGSDRQGFLTALYHQEEETESDQPGSSVPDTMAMLYKDFLKEAGKEEPAKPTSHKSTTEDHCPVSNSSHSQSSHNILSHGSVDKRDQPPPHSSQESCSVWVGVTDRCADQSSYIQNSSASQPQNQDNQKTNQVSALNRRMDVSQSIGALLSPTNTGSQLNGPMTVTGQVELIPEEEILKNKETEEGIRSIPRFQNYQQGEPSNVLCVKNLSPRATVAQLVSIFSRFQHPDRPPILYRLLTGRLKGQAFISLSDKDSAQAALGLLHGYRLLDKPLVIEFGREKKDCKADRKIQDSKEQPNIHNLDKKEVMPDAPI</sequence>
<dbReference type="PANTHER" id="PTHR16105">
    <property type="entry name" value="RNA-BINDING REGION-CONTAINING PROTEIN 3"/>
    <property type="match status" value="1"/>
</dbReference>
<accession>A0A6P3W6Y3</accession>
<dbReference type="GO" id="GO:0005689">
    <property type="term" value="C:U12-type spliceosomal complex"/>
    <property type="evidence" value="ECO:0007669"/>
    <property type="project" value="TreeGrafter"/>
</dbReference>
<dbReference type="Proteomes" id="UP000515152">
    <property type="component" value="Chromosome 8"/>
</dbReference>
<evidence type="ECO:0000313" key="5">
    <source>
        <dbReference type="Proteomes" id="UP000515152"/>
    </source>
</evidence>
<reference evidence="6" key="1">
    <citation type="submission" date="2025-08" db="UniProtKB">
        <authorList>
            <consortium name="RefSeq"/>
        </authorList>
    </citation>
    <scope>IDENTIFICATION</scope>
</reference>
<dbReference type="GO" id="GO:0030626">
    <property type="term" value="F:U12 snRNA binding"/>
    <property type="evidence" value="ECO:0007669"/>
    <property type="project" value="TreeGrafter"/>
</dbReference>
<feature type="domain" description="RRM" evidence="4">
    <location>
        <begin position="369"/>
        <end position="447"/>
    </location>
</feature>
<dbReference type="GeneID" id="105907464"/>
<dbReference type="PANTHER" id="PTHR16105:SF2">
    <property type="entry name" value="RNA-BINDING PROTEIN 41"/>
    <property type="match status" value="1"/>
</dbReference>
<dbReference type="SUPFAM" id="SSF54928">
    <property type="entry name" value="RNA-binding domain, RBD"/>
    <property type="match status" value="1"/>
</dbReference>
<dbReference type="RefSeq" id="XP_012691263.1">
    <property type="nucleotide sequence ID" value="XM_012835809.3"/>
</dbReference>
<dbReference type="InterPro" id="IPR000504">
    <property type="entry name" value="RRM_dom"/>
</dbReference>
<keyword evidence="1 2" id="KW-0694">RNA-binding</keyword>
<dbReference type="Pfam" id="PF00076">
    <property type="entry name" value="RRM_1"/>
    <property type="match status" value="1"/>
</dbReference>
<evidence type="ECO:0000256" key="2">
    <source>
        <dbReference type="PROSITE-ProRule" id="PRU00176"/>
    </source>
</evidence>
<keyword evidence="5" id="KW-1185">Reference proteome</keyword>
<gene>
    <name evidence="6" type="primary">rbm41</name>
</gene>
<evidence type="ECO:0000259" key="4">
    <source>
        <dbReference type="PROSITE" id="PS50102"/>
    </source>
</evidence>
<dbReference type="InterPro" id="IPR045164">
    <property type="entry name" value="RBM41/RNPC3"/>
</dbReference>
<evidence type="ECO:0000256" key="1">
    <source>
        <dbReference type="ARBA" id="ARBA00022884"/>
    </source>
</evidence>
<protein>
    <submittedName>
        <fullName evidence="6">RNA-binding protein 41</fullName>
    </submittedName>
</protein>
<feature type="region of interest" description="Disordered" evidence="3">
    <location>
        <begin position="210"/>
        <end position="263"/>
    </location>
</feature>
<dbReference type="InterPro" id="IPR012677">
    <property type="entry name" value="Nucleotide-bd_a/b_plait_sf"/>
</dbReference>
<feature type="compositionally biased region" description="Acidic residues" evidence="3">
    <location>
        <begin position="11"/>
        <end position="20"/>
    </location>
</feature>
<dbReference type="OrthoDB" id="277802at2759"/>
<dbReference type="SMART" id="SM00360">
    <property type="entry name" value="RRM"/>
    <property type="match status" value="1"/>
</dbReference>
<feature type="region of interest" description="Disordered" evidence="3">
    <location>
        <begin position="452"/>
        <end position="480"/>
    </location>
</feature>
<dbReference type="KEGG" id="char:105907464"/>
<dbReference type="GO" id="GO:0097157">
    <property type="term" value="F:pre-mRNA intronic binding"/>
    <property type="evidence" value="ECO:0007669"/>
    <property type="project" value="TreeGrafter"/>
</dbReference>
<dbReference type="PROSITE" id="PS50102">
    <property type="entry name" value="RRM"/>
    <property type="match status" value="1"/>
</dbReference>
<feature type="region of interest" description="Disordered" evidence="3">
    <location>
        <begin position="1"/>
        <end position="23"/>
    </location>
</feature>
<evidence type="ECO:0000256" key="3">
    <source>
        <dbReference type="SAM" id="MobiDB-lite"/>
    </source>
</evidence>
<dbReference type="CTD" id="55285"/>
<organism evidence="5 6">
    <name type="scientific">Clupea harengus</name>
    <name type="common">Atlantic herring</name>
    <dbReference type="NCBI Taxonomy" id="7950"/>
    <lineage>
        <taxon>Eukaryota</taxon>
        <taxon>Metazoa</taxon>
        <taxon>Chordata</taxon>
        <taxon>Craniata</taxon>
        <taxon>Vertebrata</taxon>
        <taxon>Euteleostomi</taxon>
        <taxon>Actinopterygii</taxon>
        <taxon>Neopterygii</taxon>
        <taxon>Teleostei</taxon>
        <taxon>Clupei</taxon>
        <taxon>Clupeiformes</taxon>
        <taxon>Clupeoidei</taxon>
        <taxon>Clupeidae</taxon>
        <taxon>Clupea</taxon>
    </lineage>
</organism>
<dbReference type="GO" id="GO:0000398">
    <property type="term" value="P:mRNA splicing, via spliceosome"/>
    <property type="evidence" value="ECO:0007669"/>
    <property type="project" value="TreeGrafter"/>
</dbReference>
<feature type="compositionally biased region" description="Basic and acidic residues" evidence="3">
    <location>
        <begin position="1"/>
        <end position="10"/>
    </location>
</feature>
<proteinExistence type="predicted"/>
<name>A0A6P3W6Y3_CLUHA</name>
<feature type="compositionally biased region" description="Low complexity" evidence="3">
    <location>
        <begin position="231"/>
        <end position="245"/>
    </location>
</feature>
<dbReference type="AlphaFoldDB" id="A0A6P3W6Y3"/>
<evidence type="ECO:0000313" key="6">
    <source>
        <dbReference type="RefSeq" id="XP_012691263.1"/>
    </source>
</evidence>
<dbReference type="Gene3D" id="3.30.70.330">
    <property type="match status" value="1"/>
</dbReference>